<protein>
    <recommendedName>
        <fullName evidence="2">DUF3108 domain-containing protein</fullName>
    </recommendedName>
</protein>
<evidence type="ECO:0008006" key="2">
    <source>
        <dbReference type="Google" id="ProtNLM"/>
    </source>
</evidence>
<proteinExistence type="predicted"/>
<dbReference type="AlphaFoldDB" id="A0A381NA62"/>
<organism evidence="1">
    <name type="scientific">marine metagenome</name>
    <dbReference type="NCBI Taxonomy" id="408172"/>
    <lineage>
        <taxon>unclassified sequences</taxon>
        <taxon>metagenomes</taxon>
        <taxon>ecological metagenomes</taxon>
    </lineage>
</organism>
<dbReference type="EMBL" id="UINC01000222">
    <property type="protein sequence ID" value="SUZ51476.1"/>
    <property type="molecule type" value="Genomic_DNA"/>
</dbReference>
<evidence type="ECO:0000313" key="1">
    <source>
        <dbReference type="EMBL" id="SUZ51476.1"/>
    </source>
</evidence>
<name>A0A381NA62_9ZZZZ</name>
<sequence>MNLFLRILRAFFLSLHITSLAIILPLGLSAQSVVVDRGTFGLSIQGDRIGTEDFIIRRAGLGNEAAFISRGVVVRTLDGASEEFTTLLRVTSTEGTAAGYEFKSSKPVPVEIMLNLSGPRYFSRFISGEGQEEREFRAEHGTRIVEHQVAHHLYFLRNVLEDSIVHVIEPLSRSDREFLVSAQEEEEIRLGRNRVLARRVTFTSADGDRIVWFDRQGRVLRVEVPTTGYLAVREDLVG</sequence>
<gene>
    <name evidence="1" type="ORF">METZ01_LOCUS4330</name>
</gene>
<accession>A0A381NA62</accession>
<reference evidence="1" key="1">
    <citation type="submission" date="2018-05" db="EMBL/GenBank/DDBJ databases">
        <authorList>
            <person name="Lanie J.A."/>
            <person name="Ng W.-L."/>
            <person name="Kazmierczak K.M."/>
            <person name="Andrzejewski T.M."/>
            <person name="Davidsen T.M."/>
            <person name="Wayne K.J."/>
            <person name="Tettelin H."/>
            <person name="Glass J.I."/>
            <person name="Rusch D."/>
            <person name="Podicherti R."/>
            <person name="Tsui H.-C.T."/>
            <person name="Winkler M.E."/>
        </authorList>
    </citation>
    <scope>NUCLEOTIDE SEQUENCE</scope>
</reference>